<dbReference type="PANTHER" id="PTHR48207">
    <property type="entry name" value="SUCCINATE--HYDROXYMETHYLGLUTARATE COA-TRANSFERASE"/>
    <property type="match status" value="1"/>
</dbReference>
<evidence type="ECO:0000256" key="1">
    <source>
        <dbReference type="ARBA" id="ARBA00022679"/>
    </source>
</evidence>
<dbReference type="GO" id="GO:0008410">
    <property type="term" value="F:CoA-transferase activity"/>
    <property type="evidence" value="ECO:0007669"/>
    <property type="project" value="TreeGrafter"/>
</dbReference>
<accession>A0A381N901</accession>
<gene>
    <name evidence="2" type="ORF">METZ01_LOCUS2907</name>
</gene>
<dbReference type="Pfam" id="PF02515">
    <property type="entry name" value="CoA_transf_3"/>
    <property type="match status" value="1"/>
</dbReference>
<feature type="non-terminal residue" evidence="2">
    <location>
        <position position="350"/>
    </location>
</feature>
<dbReference type="InterPro" id="IPR050483">
    <property type="entry name" value="CoA-transferase_III_domain"/>
</dbReference>
<proteinExistence type="predicted"/>
<dbReference type="EMBL" id="UINC01000150">
    <property type="protein sequence ID" value="SUZ50053.1"/>
    <property type="molecule type" value="Genomic_DNA"/>
</dbReference>
<dbReference type="InterPro" id="IPR023606">
    <property type="entry name" value="CoA-Trfase_III_dom_1_sf"/>
</dbReference>
<dbReference type="AlphaFoldDB" id="A0A381N901"/>
<dbReference type="SUPFAM" id="SSF89796">
    <property type="entry name" value="CoA-transferase family III (CaiB/BaiF)"/>
    <property type="match status" value="1"/>
</dbReference>
<dbReference type="Gene3D" id="3.40.50.10540">
    <property type="entry name" value="Crotonobetainyl-coa:carnitine coa-transferase, domain 1"/>
    <property type="match status" value="1"/>
</dbReference>
<reference evidence="2" key="1">
    <citation type="submission" date="2018-05" db="EMBL/GenBank/DDBJ databases">
        <authorList>
            <person name="Lanie J.A."/>
            <person name="Ng W.-L."/>
            <person name="Kazmierczak K.M."/>
            <person name="Andrzejewski T.M."/>
            <person name="Davidsen T.M."/>
            <person name="Wayne K.J."/>
            <person name="Tettelin H."/>
            <person name="Glass J.I."/>
            <person name="Rusch D."/>
            <person name="Podicherti R."/>
            <person name="Tsui H.-C.T."/>
            <person name="Winkler M.E."/>
        </authorList>
    </citation>
    <scope>NUCLEOTIDE SEQUENCE</scope>
</reference>
<dbReference type="InterPro" id="IPR003673">
    <property type="entry name" value="CoA-Trfase_fam_III"/>
</dbReference>
<evidence type="ECO:0000313" key="2">
    <source>
        <dbReference type="EMBL" id="SUZ50053.1"/>
    </source>
</evidence>
<evidence type="ECO:0008006" key="3">
    <source>
        <dbReference type="Google" id="ProtNLM"/>
    </source>
</evidence>
<organism evidence="2">
    <name type="scientific">marine metagenome</name>
    <dbReference type="NCBI Taxonomy" id="408172"/>
    <lineage>
        <taxon>unclassified sequences</taxon>
        <taxon>metagenomes</taxon>
        <taxon>ecological metagenomes</taxon>
    </lineage>
</organism>
<dbReference type="Gene3D" id="3.30.1540.10">
    <property type="entry name" value="formyl-coa transferase, domain 3"/>
    <property type="match status" value="1"/>
</dbReference>
<dbReference type="InterPro" id="IPR044855">
    <property type="entry name" value="CoA-Trfase_III_dom3_sf"/>
</dbReference>
<feature type="non-terminal residue" evidence="2">
    <location>
        <position position="1"/>
    </location>
</feature>
<keyword evidence="1" id="KW-0808">Transferase</keyword>
<sequence length="350" mass="38570">LAAPDEDISQPLTGIRVLDLSGDMGVYCGKLLADVGADVIKVEPPGGDAMRRTGPFVAGADAPENSLNWRHYNTNKRSITLDLGSDAGRQLLQRLAGNADVLLESFQPGYLDSQGLGYEGLSDGNPGLVYASLTPFGKTGPYRDYKGSDLVGFAMGGYMYATGWPDTPPNKLWGLQAFHTTSNRAFIGILIALYHRMATGQGQQVDVSMQEAVTTTTEHVNTTYNYTGENAIRCGFRHGGQFVATWQCRDGFVSITTNTQKAWDDLRAWMDKDGMAGDLMDEKYGDRFILRGEHGEHIEELVEAWTLIHTRQEITEWGQANHHPWGPVTTAGELLDIEQLWARGFYQEVT</sequence>
<protein>
    <recommendedName>
        <fullName evidence="3">CoA transferase</fullName>
    </recommendedName>
</protein>
<dbReference type="PANTHER" id="PTHR48207:SF3">
    <property type="entry name" value="SUCCINATE--HYDROXYMETHYLGLUTARATE COA-TRANSFERASE"/>
    <property type="match status" value="1"/>
</dbReference>
<name>A0A381N901_9ZZZZ</name>